<proteinExistence type="predicted"/>
<sequence>MKKVCSARFLHVLTPYQRMPIPSSILSASDYQAMRNAHRESLAAWAKYSWGMFFGATLMAILLNEWSTQDRFGATIPLDGSGYCTVLAAVLLAAYYLRRRFLEKYLSAALDTYLRQLPAAEREQERRRAYRG</sequence>
<dbReference type="Proteomes" id="UP001460888">
    <property type="component" value="Unassembled WGS sequence"/>
</dbReference>
<evidence type="ECO:0000256" key="1">
    <source>
        <dbReference type="SAM" id="Phobius"/>
    </source>
</evidence>
<dbReference type="EMBL" id="APND01000004">
    <property type="protein sequence ID" value="MES1930272.1"/>
    <property type="molecule type" value="Genomic_DNA"/>
</dbReference>
<comment type="caution">
    <text evidence="2">The sequence shown here is derived from an EMBL/GenBank/DDBJ whole genome shotgun (WGS) entry which is preliminary data.</text>
</comment>
<keyword evidence="3" id="KW-1185">Reference proteome</keyword>
<protein>
    <recommendedName>
        <fullName evidence="4">DUF202 domain-containing protein</fullName>
    </recommendedName>
</protein>
<accession>A0ABV2B338</accession>
<reference evidence="2 3" key="1">
    <citation type="submission" date="2013-03" db="EMBL/GenBank/DDBJ databases">
        <title>Salinisphaera dokdonensis CL-ES53 Genome Sequencing.</title>
        <authorList>
            <person name="Li C."/>
            <person name="Lai Q."/>
            <person name="Shao Z."/>
        </authorList>
    </citation>
    <scope>NUCLEOTIDE SEQUENCE [LARGE SCALE GENOMIC DNA]</scope>
    <source>
        <strain evidence="2 3">CL-ES53</strain>
    </source>
</reference>
<keyword evidence="1" id="KW-1133">Transmembrane helix</keyword>
<keyword evidence="1" id="KW-0472">Membrane</keyword>
<gene>
    <name evidence="2" type="ORF">SADO_13493</name>
</gene>
<feature type="transmembrane region" description="Helical" evidence="1">
    <location>
        <begin position="75"/>
        <end position="97"/>
    </location>
</feature>
<organism evidence="2 3">
    <name type="scientific">Salinisphaera dokdonensis CL-ES53</name>
    <dbReference type="NCBI Taxonomy" id="1304272"/>
    <lineage>
        <taxon>Bacteria</taxon>
        <taxon>Pseudomonadati</taxon>
        <taxon>Pseudomonadota</taxon>
        <taxon>Gammaproteobacteria</taxon>
        <taxon>Salinisphaerales</taxon>
        <taxon>Salinisphaeraceae</taxon>
        <taxon>Salinisphaera</taxon>
    </lineage>
</organism>
<evidence type="ECO:0000313" key="2">
    <source>
        <dbReference type="EMBL" id="MES1930272.1"/>
    </source>
</evidence>
<evidence type="ECO:0000313" key="3">
    <source>
        <dbReference type="Proteomes" id="UP001460888"/>
    </source>
</evidence>
<evidence type="ECO:0008006" key="4">
    <source>
        <dbReference type="Google" id="ProtNLM"/>
    </source>
</evidence>
<keyword evidence="1" id="KW-0812">Transmembrane</keyword>
<feature type="transmembrane region" description="Helical" evidence="1">
    <location>
        <begin position="42"/>
        <end position="63"/>
    </location>
</feature>
<name>A0ABV2B338_9GAMM</name>